<protein>
    <recommendedName>
        <fullName evidence="4">TIR domain-containing protein</fullName>
    </recommendedName>
</protein>
<organism evidence="2">
    <name type="scientific">Chrysotila carterae</name>
    <name type="common">Marine alga</name>
    <name type="synonym">Syracosphaera carterae</name>
    <dbReference type="NCBI Taxonomy" id="13221"/>
    <lineage>
        <taxon>Eukaryota</taxon>
        <taxon>Haptista</taxon>
        <taxon>Haptophyta</taxon>
        <taxon>Prymnesiophyceae</taxon>
        <taxon>Isochrysidales</taxon>
        <taxon>Isochrysidaceae</taxon>
        <taxon>Chrysotila</taxon>
    </lineage>
</organism>
<sequence length="461" mass="49999">MNTLRRTSVCDASFNIIYKALKMHGVAVAAATASALTMFMSIRAWACPSQKKRQRLSPWQKAMLAGAKWGAYISRDRDACAVESLWVQAELEAATDSNVYLDCEETYDPTAAAEHIQQSAALVVLQTRHAFLSAHRIFEVLTAVKHGIPIVMVRLAYGKYMYDIEHESVLLQKLASSLSPSSCAILELHGFSRQETAETIRVLVSSLISITMDSSTSRGALVATSQRLTAVLNDARPWTLRDKSSTRSPLPYGLTATDTLSPRASLHRRTSSARSSARRGVMRRSSTMDALPVRSRQSFVHVHLSSLGGDGIAPIMASSSALQSGSSCVRPQHHRSKSFTSVPSRRDSRIDATCTEFPLLLPRARSAPACLASLRDLSSFGTSLQSQLPLSLRGTSNTRSESMKSRASQLSQAGTYCVTGSPLTSLVASPLLCAGKRIPTHLHSSPVRPPEQPRASSSKDS</sequence>
<dbReference type="EMBL" id="HBIZ01009471">
    <property type="protein sequence ID" value="CAE0752972.1"/>
    <property type="molecule type" value="Transcribed_RNA"/>
</dbReference>
<feature type="compositionally biased region" description="Basic residues" evidence="1">
    <location>
        <begin position="265"/>
        <end position="282"/>
    </location>
</feature>
<evidence type="ECO:0000256" key="1">
    <source>
        <dbReference type="SAM" id="MobiDB-lite"/>
    </source>
</evidence>
<evidence type="ECO:0000313" key="2">
    <source>
        <dbReference type="EMBL" id="CAE0752972.1"/>
    </source>
</evidence>
<dbReference type="EMBL" id="HBIZ01009473">
    <property type="protein sequence ID" value="CAE0752974.1"/>
    <property type="molecule type" value="Transcribed_RNA"/>
</dbReference>
<feature type="region of interest" description="Disordered" evidence="1">
    <location>
        <begin position="440"/>
        <end position="461"/>
    </location>
</feature>
<gene>
    <name evidence="2" type="ORF">PCAR00345_LOCUS5559</name>
    <name evidence="3" type="ORF">PCAR00345_LOCUS5561</name>
</gene>
<feature type="region of interest" description="Disordered" evidence="1">
    <location>
        <begin position="388"/>
        <end position="407"/>
    </location>
</feature>
<dbReference type="AlphaFoldDB" id="A0A6S9RE15"/>
<accession>A0A6S9RE15</accession>
<feature type="region of interest" description="Disordered" evidence="1">
    <location>
        <begin position="263"/>
        <end position="288"/>
    </location>
</feature>
<name>A0A6S9RE15_CHRCT</name>
<evidence type="ECO:0000313" key="3">
    <source>
        <dbReference type="EMBL" id="CAE0752974.1"/>
    </source>
</evidence>
<proteinExistence type="predicted"/>
<reference evidence="2" key="1">
    <citation type="submission" date="2021-01" db="EMBL/GenBank/DDBJ databases">
        <authorList>
            <person name="Corre E."/>
            <person name="Pelletier E."/>
            <person name="Niang G."/>
            <person name="Scheremetjew M."/>
            <person name="Finn R."/>
            <person name="Kale V."/>
            <person name="Holt S."/>
            <person name="Cochrane G."/>
            <person name="Meng A."/>
            <person name="Brown T."/>
            <person name="Cohen L."/>
        </authorList>
    </citation>
    <scope>NUCLEOTIDE SEQUENCE</scope>
    <source>
        <strain evidence="2">CCMP645</strain>
    </source>
</reference>
<evidence type="ECO:0008006" key="4">
    <source>
        <dbReference type="Google" id="ProtNLM"/>
    </source>
</evidence>